<feature type="compositionally biased region" description="Polar residues" evidence="8">
    <location>
        <begin position="411"/>
        <end position="421"/>
    </location>
</feature>
<keyword evidence="4" id="KW-0805">Transcription regulation</keyword>
<feature type="repeat" description="WD" evidence="7">
    <location>
        <begin position="640"/>
        <end position="681"/>
    </location>
</feature>
<dbReference type="Proteomes" id="UP001203297">
    <property type="component" value="Unassembled WGS sequence"/>
</dbReference>
<dbReference type="InterPro" id="IPR007582">
    <property type="entry name" value="TFIID_NTD2"/>
</dbReference>
<dbReference type="InterPro" id="IPR001680">
    <property type="entry name" value="WD40_rpt"/>
</dbReference>
<dbReference type="Pfam" id="PF04494">
    <property type="entry name" value="TFIID_NTD2"/>
    <property type="match status" value="1"/>
</dbReference>
<dbReference type="PROSITE" id="PS50082">
    <property type="entry name" value="WD_REPEATS_2"/>
    <property type="match status" value="5"/>
</dbReference>
<feature type="compositionally biased region" description="Polar residues" evidence="8">
    <location>
        <begin position="725"/>
        <end position="736"/>
    </location>
</feature>
<protein>
    <submittedName>
        <fullName evidence="10">TFIID and SAGA subunit</fullName>
    </submittedName>
</protein>
<evidence type="ECO:0000313" key="10">
    <source>
        <dbReference type="EMBL" id="KAI0307877.1"/>
    </source>
</evidence>
<dbReference type="PANTHER" id="PTHR19879:SF1">
    <property type="entry name" value="CANNONBALL-RELATED"/>
    <property type="match status" value="1"/>
</dbReference>
<dbReference type="Pfam" id="PF00400">
    <property type="entry name" value="WD40"/>
    <property type="match status" value="6"/>
</dbReference>
<comment type="subcellular location">
    <subcellularLocation>
        <location evidence="1">Nucleus</location>
    </subcellularLocation>
</comment>
<dbReference type="GO" id="GO:0016251">
    <property type="term" value="F:RNA polymerase II general transcription initiation factor activity"/>
    <property type="evidence" value="ECO:0007669"/>
    <property type="project" value="TreeGrafter"/>
</dbReference>
<evidence type="ECO:0000259" key="9">
    <source>
        <dbReference type="Pfam" id="PF04494"/>
    </source>
</evidence>
<evidence type="ECO:0000256" key="4">
    <source>
        <dbReference type="ARBA" id="ARBA00023015"/>
    </source>
</evidence>
<dbReference type="InterPro" id="IPR019775">
    <property type="entry name" value="WD40_repeat_CS"/>
</dbReference>
<sequence>MSAATPTASTPDASTPAPPSTEASQGTLAADRLVLEYLRARGHKAAEQTLTETISSFEDKGKSPITISGEELVKRLTVFAEKPAQPGENTLKTTLGVQKELASAVNSSNLQNLIASIGPVGAEEILSLDPNDKQEGFRELESWVEGSLDIYRPEFRPIIFPIFCHFYLDLVQFGFKDAAQEFFETFSPSLEPLHSTTIHRLSTLRLPSHIQSDETAQRFRNEKYTIQMSRSGFALLLGWLTEGVGGEAPGLGDGFFGEKGRRGRAAVMRVVNNHLRFDVATTTASKSFTSWEDNTGLLSSLIPQSNGTSTPFTNPQAFNDAVGELKLGPAPISDELRAETGKSLREQSMVDRDLAGQYDNHLVRPTAIAGIISPTIADLLPHPPSFKAVDVRREVEKVRDARKRIRLDPSAHSSADGNTPQGAAARQRSLPSICAYTLYDTHEGSPCCTFSQDTSLMAAGFEESYIRLWNLKGEPLNGLQSEFQLNNIRDTSSLNSLREKGGSPTRKLIGHSGPVYSLAFDPVSGSAAPPKYLLSGSADGTARLWSMDTMTNVVAYRGHQNPVWDVDWSPMSIYFTTASRDRTARLWSTDRTSTLRIYAGHSSDVDCVRFHPNSLYIATGSSDWTARLWDVQRGTSVRVFIGHQGIVSTLAFSPDGRYLATAGEDLAINLWDLGSGRRVKKMTGHTASVYSLAFSAESSMLVSGGADWAVRCWDVKGAGGPPEVSRTNGTVSGSGSHHSKDPGPDVIETTDLLATFPTKRTPIVTVHFTPRNLCLVAGPYLSTTPR</sequence>
<proteinExistence type="predicted"/>
<name>A0AAD4MCJ7_9AGAM</name>
<dbReference type="GO" id="GO:0006367">
    <property type="term" value="P:transcription initiation at RNA polymerase II promoter"/>
    <property type="evidence" value="ECO:0007669"/>
    <property type="project" value="TreeGrafter"/>
</dbReference>
<feature type="domain" description="TFIID subunit TAF5 NTD2" evidence="9">
    <location>
        <begin position="129"/>
        <end position="242"/>
    </location>
</feature>
<feature type="repeat" description="WD" evidence="7">
    <location>
        <begin position="598"/>
        <end position="639"/>
    </location>
</feature>
<keyword evidence="6" id="KW-0539">Nucleus</keyword>
<feature type="repeat" description="WD" evidence="7">
    <location>
        <begin position="556"/>
        <end position="597"/>
    </location>
</feature>
<dbReference type="Gene3D" id="2.130.10.10">
    <property type="entry name" value="YVTN repeat-like/Quinoprotein amine dehydrogenase"/>
    <property type="match status" value="2"/>
</dbReference>
<keyword evidence="5" id="KW-0804">Transcription</keyword>
<evidence type="ECO:0000256" key="8">
    <source>
        <dbReference type="SAM" id="MobiDB-lite"/>
    </source>
</evidence>
<dbReference type="PROSITE" id="PS00678">
    <property type="entry name" value="WD_REPEATS_1"/>
    <property type="match status" value="2"/>
</dbReference>
<dbReference type="PRINTS" id="PR00320">
    <property type="entry name" value="GPROTEINBRPT"/>
</dbReference>
<feature type="region of interest" description="Disordered" evidence="8">
    <location>
        <begin position="1"/>
        <end position="27"/>
    </location>
</feature>
<dbReference type="SUPFAM" id="SSF50978">
    <property type="entry name" value="WD40 repeat-like"/>
    <property type="match status" value="1"/>
</dbReference>
<dbReference type="SUPFAM" id="SSF160897">
    <property type="entry name" value="Taf5 N-terminal domain-like"/>
    <property type="match status" value="1"/>
</dbReference>
<dbReference type="InterPro" id="IPR037264">
    <property type="entry name" value="TFIID_NTD2_sf"/>
</dbReference>
<organism evidence="10 11">
    <name type="scientific">Multifurca ochricompacta</name>
    <dbReference type="NCBI Taxonomy" id="376703"/>
    <lineage>
        <taxon>Eukaryota</taxon>
        <taxon>Fungi</taxon>
        <taxon>Dikarya</taxon>
        <taxon>Basidiomycota</taxon>
        <taxon>Agaricomycotina</taxon>
        <taxon>Agaricomycetes</taxon>
        <taxon>Russulales</taxon>
        <taxon>Russulaceae</taxon>
        <taxon>Multifurca</taxon>
    </lineage>
</organism>
<dbReference type="CDD" id="cd00200">
    <property type="entry name" value="WD40"/>
    <property type="match status" value="1"/>
</dbReference>
<reference evidence="10" key="1">
    <citation type="journal article" date="2022" name="New Phytol.">
        <title>Evolutionary transition to the ectomycorrhizal habit in the genomes of a hyperdiverse lineage of mushroom-forming fungi.</title>
        <authorList>
            <person name="Looney B."/>
            <person name="Miyauchi S."/>
            <person name="Morin E."/>
            <person name="Drula E."/>
            <person name="Courty P.E."/>
            <person name="Kohler A."/>
            <person name="Kuo A."/>
            <person name="LaButti K."/>
            <person name="Pangilinan J."/>
            <person name="Lipzen A."/>
            <person name="Riley R."/>
            <person name="Andreopoulos W."/>
            <person name="He G."/>
            <person name="Johnson J."/>
            <person name="Nolan M."/>
            <person name="Tritt A."/>
            <person name="Barry K.W."/>
            <person name="Grigoriev I.V."/>
            <person name="Nagy L.G."/>
            <person name="Hibbett D."/>
            <person name="Henrissat B."/>
            <person name="Matheny P.B."/>
            <person name="Labbe J."/>
            <person name="Martin F.M."/>
        </authorList>
    </citation>
    <scope>NUCLEOTIDE SEQUENCE</scope>
    <source>
        <strain evidence="10">BPL690</strain>
    </source>
</reference>
<dbReference type="InterPro" id="IPR015943">
    <property type="entry name" value="WD40/YVTN_repeat-like_dom_sf"/>
</dbReference>
<dbReference type="InterPro" id="IPR020472">
    <property type="entry name" value="WD40_PAC1"/>
</dbReference>
<dbReference type="GO" id="GO:0005669">
    <property type="term" value="C:transcription factor TFIID complex"/>
    <property type="evidence" value="ECO:0007669"/>
    <property type="project" value="TreeGrafter"/>
</dbReference>
<feature type="compositionally biased region" description="Low complexity" evidence="8">
    <location>
        <begin position="1"/>
        <end position="24"/>
    </location>
</feature>
<feature type="repeat" description="WD" evidence="7">
    <location>
        <begin position="508"/>
        <end position="555"/>
    </location>
</feature>
<evidence type="ECO:0000256" key="2">
    <source>
        <dbReference type="ARBA" id="ARBA00022574"/>
    </source>
</evidence>
<evidence type="ECO:0000256" key="1">
    <source>
        <dbReference type="ARBA" id="ARBA00004123"/>
    </source>
</evidence>
<keyword evidence="2 7" id="KW-0853">WD repeat</keyword>
<gene>
    <name evidence="10" type="ORF">B0F90DRAFT_1678059</name>
</gene>
<comment type="caution">
    <text evidence="10">The sequence shown here is derived from an EMBL/GenBank/DDBJ whole genome shotgun (WGS) entry which is preliminary data.</text>
</comment>
<keyword evidence="11" id="KW-1185">Reference proteome</keyword>
<dbReference type="PROSITE" id="PS50294">
    <property type="entry name" value="WD_REPEATS_REGION"/>
    <property type="match status" value="5"/>
</dbReference>
<dbReference type="PANTHER" id="PTHR19879">
    <property type="entry name" value="TRANSCRIPTION INITIATION FACTOR TFIID"/>
    <property type="match status" value="1"/>
</dbReference>
<dbReference type="SMART" id="SM00320">
    <property type="entry name" value="WD40"/>
    <property type="match status" value="6"/>
</dbReference>
<feature type="repeat" description="WD" evidence="7">
    <location>
        <begin position="682"/>
        <end position="716"/>
    </location>
</feature>
<dbReference type="EMBL" id="WTXG01000001">
    <property type="protein sequence ID" value="KAI0307877.1"/>
    <property type="molecule type" value="Genomic_DNA"/>
</dbReference>
<feature type="region of interest" description="Disordered" evidence="8">
    <location>
        <begin position="719"/>
        <end position="745"/>
    </location>
</feature>
<dbReference type="InterPro" id="IPR036322">
    <property type="entry name" value="WD40_repeat_dom_sf"/>
</dbReference>
<keyword evidence="3" id="KW-0677">Repeat</keyword>
<dbReference type="Gene3D" id="1.25.40.500">
    <property type="entry name" value="TFIID subunit TAF5, NTD2 domain"/>
    <property type="match status" value="1"/>
</dbReference>
<evidence type="ECO:0000256" key="7">
    <source>
        <dbReference type="PROSITE-ProRule" id="PRU00221"/>
    </source>
</evidence>
<feature type="region of interest" description="Disordered" evidence="8">
    <location>
        <begin position="400"/>
        <end position="426"/>
    </location>
</feature>
<dbReference type="CDD" id="cd08044">
    <property type="entry name" value="TAF5_NTD2"/>
    <property type="match status" value="1"/>
</dbReference>
<evidence type="ECO:0000313" key="11">
    <source>
        <dbReference type="Proteomes" id="UP001203297"/>
    </source>
</evidence>
<accession>A0AAD4MCJ7</accession>
<evidence type="ECO:0000256" key="5">
    <source>
        <dbReference type="ARBA" id="ARBA00023163"/>
    </source>
</evidence>
<evidence type="ECO:0000256" key="3">
    <source>
        <dbReference type="ARBA" id="ARBA00022737"/>
    </source>
</evidence>
<dbReference type="AlphaFoldDB" id="A0AAD4MCJ7"/>
<evidence type="ECO:0000256" key="6">
    <source>
        <dbReference type="ARBA" id="ARBA00023242"/>
    </source>
</evidence>